<keyword evidence="3" id="KW-1185">Reference proteome</keyword>
<dbReference type="PANTHER" id="PTHR34387:SF2">
    <property type="entry name" value="SLR1258 PROTEIN"/>
    <property type="match status" value="1"/>
</dbReference>
<feature type="chain" id="PRO_5011472053" description="SIMPL domain-containing protein" evidence="1">
    <location>
        <begin position="22"/>
        <end position="238"/>
    </location>
</feature>
<dbReference type="Gene3D" id="3.30.110.170">
    <property type="entry name" value="Protein of unknown function (DUF541), domain 1"/>
    <property type="match status" value="1"/>
</dbReference>
<reference evidence="3" key="1">
    <citation type="submission" date="2016-10" db="EMBL/GenBank/DDBJ databases">
        <authorList>
            <person name="Varghese N."/>
            <person name="Submissions S."/>
        </authorList>
    </citation>
    <scope>NUCLEOTIDE SEQUENCE [LARGE SCALE GENOMIC DNA]</scope>
    <source>
        <strain evidence="3">DSM 21424</strain>
    </source>
</reference>
<accession>A0A1G7CX71</accession>
<evidence type="ECO:0008006" key="4">
    <source>
        <dbReference type="Google" id="ProtNLM"/>
    </source>
</evidence>
<dbReference type="EMBL" id="FNAT01000002">
    <property type="protein sequence ID" value="SDE44054.1"/>
    <property type="molecule type" value="Genomic_DNA"/>
</dbReference>
<organism evidence="2 3">
    <name type="scientific">Limimaricola pyoseonensis</name>
    <dbReference type="NCBI Taxonomy" id="521013"/>
    <lineage>
        <taxon>Bacteria</taxon>
        <taxon>Pseudomonadati</taxon>
        <taxon>Pseudomonadota</taxon>
        <taxon>Alphaproteobacteria</taxon>
        <taxon>Rhodobacterales</taxon>
        <taxon>Paracoccaceae</taxon>
        <taxon>Limimaricola</taxon>
    </lineage>
</organism>
<dbReference type="GO" id="GO:0006974">
    <property type="term" value="P:DNA damage response"/>
    <property type="evidence" value="ECO:0007669"/>
    <property type="project" value="TreeGrafter"/>
</dbReference>
<dbReference type="AlphaFoldDB" id="A0A1G7CX71"/>
<gene>
    <name evidence="2" type="ORF">SAMN04488567_1687</name>
</gene>
<dbReference type="Proteomes" id="UP000198922">
    <property type="component" value="Unassembled WGS sequence"/>
</dbReference>
<proteinExistence type="predicted"/>
<dbReference type="Gene3D" id="3.30.70.2970">
    <property type="entry name" value="Protein of unknown function (DUF541), domain 2"/>
    <property type="match status" value="1"/>
</dbReference>
<dbReference type="STRING" id="521013.SAMN04488567_1687"/>
<name>A0A1G7CX71_9RHOB</name>
<dbReference type="InterPro" id="IPR007497">
    <property type="entry name" value="SIMPL/DUF541"/>
</dbReference>
<dbReference type="PANTHER" id="PTHR34387">
    <property type="entry name" value="SLR1258 PROTEIN"/>
    <property type="match status" value="1"/>
</dbReference>
<dbReference type="InterPro" id="IPR052022">
    <property type="entry name" value="26kDa_periplasmic_antigen"/>
</dbReference>
<dbReference type="Pfam" id="PF04402">
    <property type="entry name" value="SIMPL"/>
    <property type="match status" value="1"/>
</dbReference>
<evidence type="ECO:0000256" key="1">
    <source>
        <dbReference type="SAM" id="SignalP"/>
    </source>
</evidence>
<feature type="signal peptide" evidence="1">
    <location>
        <begin position="1"/>
        <end position="21"/>
    </location>
</feature>
<protein>
    <recommendedName>
        <fullName evidence="4">SIMPL domain-containing protein</fullName>
    </recommendedName>
</protein>
<sequence length="238" mass="24579">MKFTRMPAFALAALLAQPLAAQQAADPAGPVQTVQRSLTVSGEGRVAAAPDLAHVSIGVSESAETARAALDAMNAAMAKVLERLTAAGVPEEDIRTGQLTLDRDYARRTDGAPEPQGFVATTLVEVETADLDGLGMLLDAAVGEGANRLHGLRFELADPAAARDEARRKAVADAQARAALYAEAAGVELAELTSLSENGFGGGPQPMMEMRMAADAGVPVAPGQVEITANVTMVYAIE</sequence>
<evidence type="ECO:0000313" key="2">
    <source>
        <dbReference type="EMBL" id="SDE44054.1"/>
    </source>
</evidence>
<evidence type="ECO:0000313" key="3">
    <source>
        <dbReference type="Proteomes" id="UP000198922"/>
    </source>
</evidence>
<dbReference type="RefSeq" id="WP_165612548.1">
    <property type="nucleotide sequence ID" value="NZ_FNAT01000002.1"/>
</dbReference>
<keyword evidence="1" id="KW-0732">Signal</keyword>